<evidence type="ECO:0000313" key="1">
    <source>
        <dbReference type="EMBL" id="KAI0048566.1"/>
    </source>
</evidence>
<reference evidence="1" key="1">
    <citation type="submission" date="2021-02" db="EMBL/GenBank/DDBJ databases">
        <authorList>
            <consortium name="DOE Joint Genome Institute"/>
            <person name="Ahrendt S."/>
            <person name="Looney B.P."/>
            <person name="Miyauchi S."/>
            <person name="Morin E."/>
            <person name="Drula E."/>
            <person name="Courty P.E."/>
            <person name="Chicoki N."/>
            <person name="Fauchery L."/>
            <person name="Kohler A."/>
            <person name="Kuo A."/>
            <person name="Labutti K."/>
            <person name="Pangilinan J."/>
            <person name="Lipzen A."/>
            <person name="Riley R."/>
            <person name="Andreopoulos W."/>
            <person name="He G."/>
            <person name="Johnson J."/>
            <person name="Barry K.W."/>
            <person name="Grigoriev I.V."/>
            <person name="Nagy L."/>
            <person name="Hibbett D."/>
            <person name="Henrissat B."/>
            <person name="Matheny P.B."/>
            <person name="Labbe J."/>
            <person name="Martin F."/>
        </authorList>
    </citation>
    <scope>NUCLEOTIDE SEQUENCE</scope>
    <source>
        <strain evidence="1">FP105234-sp</strain>
    </source>
</reference>
<evidence type="ECO:0000313" key="2">
    <source>
        <dbReference type="Proteomes" id="UP000814033"/>
    </source>
</evidence>
<sequence>MNDEVTDEEPAGGETKPLVRLNIIIMLCLVGSGLLMGFLVSCSGWVRCSALAFILAHTSFPSSLLLFSCSLAWQRHRQPTPRSTLVPALFFQLLVFTTLHALLFQLDPPSSPLTLFCCSLRVACAQRV</sequence>
<name>A0ACB8RWR9_9AGAM</name>
<keyword evidence="2" id="KW-1185">Reference proteome</keyword>
<proteinExistence type="predicted"/>
<comment type="caution">
    <text evidence="1">The sequence shown here is derived from an EMBL/GenBank/DDBJ whole genome shotgun (WGS) entry which is preliminary data.</text>
</comment>
<gene>
    <name evidence="1" type="ORF">FA95DRAFT_1035525</name>
</gene>
<accession>A0ACB8RWR9</accession>
<organism evidence="1 2">
    <name type="scientific">Auriscalpium vulgare</name>
    <dbReference type="NCBI Taxonomy" id="40419"/>
    <lineage>
        <taxon>Eukaryota</taxon>
        <taxon>Fungi</taxon>
        <taxon>Dikarya</taxon>
        <taxon>Basidiomycota</taxon>
        <taxon>Agaricomycotina</taxon>
        <taxon>Agaricomycetes</taxon>
        <taxon>Russulales</taxon>
        <taxon>Auriscalpiaceae</taxon>
        <taxon>Auriscalpium</taxon>
    </lineage>
</organism>
<reference evidence="1" key="2">
    <citation type="journal article" date="2022" name="New Phytol.">
        <title>Evolutionary transition to the ectomycorrhizal habit in the genomes of a hyperdiverse lineage of mushroom-forming fungi.</title>
        <authorList>
            <person name="Looney B."/>
            <person name="Miyauchi S."/>
            <person name="Morin E."/>
            <person name="Drula E."/>
            <person name="Courty P.E."/>
            <person name="Kohler A."/>
            <person name="Kuo A."/>
            <person name="LaButti K."/>
            <person name="Pangilinan J."/>
            <person name="Lipzen A."/>
            <person name="Riley R."/>
            <person name="Andreopoulos W."/>
            <person name="He G."/>
            <person name="Johnson J."/>
            <person name="Nolan M."/>
            <person name="Tritt A."/>
            <person name="Barry K.W."/>
            <person name="Grigoriev I.V."/>
            <person name="Nagy L.G."/>
            <person name="Hibbett D."/>
            <person name="Henrissat B."/>
            <person name="Matheny P.B."/>
            <person name="Labbe J."/>
            <person name="Martin F.M."/>
        </authorList>
    </citation>
    <scope>NUCLEOTIDE SEQUENCE</scope>
    <source>
        <strain evidence="1">FP105234-sp</strain>
    </source>
</reference>
<dbReference type="EMBL" id="MU275885">
    <property type="protein sequence ID" value="KAI0048566.1"/>
    <property type="molecule type" value="Genomic_DNA"/>
</dbReference>
<dbReference type="Proteomes" id="UP000814033">
    <property type="component" value="Unassembled WGS sequence"/>
</dbReference>
<protein>
    <submittedName>
        <fullName evidence="1">Uncharacterized protein</fullName>
    </submittedName>
</protein>